<reference evidence="1" key="1">
    <citation type="submission" date="2024-07" db="EMBL/GenBank/DDBJ databases">
        <title>Complete genome sequence of Prevotella sp. YM-2024 GTC17253.</title>
        <authorList>
            <person name="Hayashi M."/>
            <person name="Muto Y."/>
            <person name="Tanaka K."/>
            <person name="Niwa H."/>
        </authorList>
    </citation>
    <scope>NUCLEOTIDE SEQUENCE</scope>
    <source>
        <strain evidence="1">GTC17253</strain>
    </source>
</reference>
<proteinExistence type="predicted"/>
<gene>
    <name evidence="1" type="ORF">GTC17253_06710</name>
</gene>
<name>A0AB33IML9_9BACT</name>
<dbReference type="AlphaFoldDB" id="A0AB33IML9"/>
<dbReference type="EMBL" id="AP035785">
    <property type="protein sequence ID" value="BFO70705.1"/>
    <property type="molecule type" value="Genomic_DNA"/>
</dbReference>
<accession>A0AB33IML9</accession>
<evidence type="ECO:0000313" key="1">
    <source>
        <dbReference type="EMBL" id="BFO70705.1"/>
    </source>
</evidence>
<protein>
    <submittedName>
        <fullName evidence="1">Uncharacterized protein</fullName>
    </submittedName>
</protein>
<sequence length="183" mass="21420">MNLYLRYFDKELLATNVDEAIDFLSSIREIGMNEDLEADIRDYVASDVFYPKRYKVRQRVYFIIIKTTAATMADFKQKKALRPIPAGPVAEKRDLAATAMTRLTEERLGWYEGELDFKRVVMLPTTGKHEYRDTHFVVQCKAVSGQDCYNRMIEHLRGRVDGRSQFPSAKGKNFRFRYLGLWK</sequence>
<organism evidence="1">
    <name type="scientific">Prevotella sp. GTC17253</name>
    <dbReference type="NCBI Taxonomy" id="3236793"/>
    <lineage>
        <taxon>Bacteria</taxon>
        <taxon>Pseudomonadati</taxon>
        <taxon>Bacteroidota</taxon>
        <taxon>Bacteroidia</taxon>
        <taxon>Bacteroidales</taxon>
        <taxon>Prevotellaceae</taxon>
        <taxon>Prevotella</taxon>
    </lineage>
</organism>